<protein>
    <recommendedName>
        <fullName evidence="3">DUF4192 domain-containing protein</fullName>
    </recommendedName>
</protein>
<dbReference type="RefSeq" id="WP_011599871.1">
    <property type="nucleotide sequence ID" value="NC_008270.1"/>
</dbReference>
<evidence type="ECO:0000313" key="1">
    <source>
        <dbReference type="EMBL" id="ABH00195.1"/>
    </source>
</evidence>
<organism evidence="1 2">
    <name type="scientific">Rhodococcus jostii (strain RHA1)</name>
    <dbReference type="NCBI Taxonomy" id="101510"/>
    <lineage>
        <taxon>Bacteria</taxon>
        <taxon>Bacillati</taxon>
        <taxon>Actinomycetota</taxon>
        <taxon>Actinomycetes</taxon>
        <taxon>Mycobacteriales</taxon>
        <taxon>Nocardiaceae</taxon>
        <taxon>Rhodococcus</taxon>
    </lineage>
</organism>
<geneLocation type="plasmid" evidence="1 2">
    <name>pRHL2</name>
</geneLocation>
<dbReference type="HOGENOM" id="CLU_1401509_0_0_11"/>
<dbReference type="AlphaFoldDB" id="Q0RWZ1"/>
<dbReference type="KEGG" id="rha:RHA1_ro10002"/>
<evidence type="ECO:0008006" key="3">
    <source>
        <dbReference type="Google" id="ProtNLM"/>
    </source>
</evidence>
<dbReference type="InterPro" id="IPR025447">
    <property type="entry name" value="DUF4192"/>
</dbReference>
<name>Q0RWZ1_RHOJR</name>
<dbReference type="Proteomes" id="UP000008710">
    <property type="component" value="Plasmid pRHL2"/>
</dbReference>
<dbReference type="Pfam" id="PF13830">
    <property type="entry name" value="DUF4192"/>
    <property type="match status" value="1"/>
</dbReference>
<evidence type="ECO:0000313" key="2">
    <source>
        <dbReference type="Proteomes" id="UP000008710"/>
    </source>
</evidence>
<dbReference type="EMBL" id="CP000433">
    <property type="protein sequence ID" value="ABH00195.1"/>
    <property type="molecule type" value="Genomic_DNA"/>
</dbReference>
<sequence>MTLALTEGKVRLQTRGEIRAGFAPAQLGEEQAQAVTEAGTAEVTRLGREDAFRAEELSLDVIARYLEEYETRGVCVSDEHAARLVAAAWHTPVRDALLSGITVEHGRALGEMWRQVAAVTMRYPAAAPLILAGASFWVGRDAVAAREAISAGLEAFPDHPFGQVMEQMLDAGLNPSMWDQLCAAVRVAKGAADQ</sequence>
<accession>Q0RWZ1</accession>
<keyword evidence="1" id="KW-0614">Plasmid</keyword>
<reference evidence="2" key="1">
    <citation type="journal article" date="2006" name="Proc. Natl. Acad. Sci. U.S.A.">
        <title>The complete genome of Rhodococcus sp. RHA1 provides insights into a catabolic powerhouse.</title>
        <authorList>
            <person name="McLeod M.P."/>
            <person name="Warren R.L."/>
            <person name="Hsiao W.W.L."/>
            <person name="Araki N."/>
            <person name="Myhre M."/>
            <person name="Fernandes C."/>
            <person name="Miyazawa D."/>
            <person name="Wong W."/>
            <person name="Lillquist A.L."/>
            <person name="Wang D."/>
            <person name="Dosanjh M."/>
            <person name="Hara H."/>
            <person name="Petrescu A."/>
            <person name="Morin R.D."/>
            <person name="Yang G."/>
            <person name="Stott J.M."/>
            <person name="Schein J.E."/>
            <person name="Shin H."/>
            <person name="Smailus D."/>
            <person name="Siddiqui A.S."/>
            <person name="Marra M.A."/>
            <person name="Jones S.J.M."/>
            <person name="Holt R."/>
            <person name="Brinkman F.S.L."/>
            <person name="Miyauchi K."/>
            <person name="Fukuda M."/>
            <person name="Davies J.E."/>
            <person name="Mohn W.W."/>
            <person name="Eltis L.D."/>
        </authorList>
    </citation>
    <scope>NUCLEOTIDE SEQUENCE [LARGE SCALE GENOMIC DNA]</scope>
    <source>
        <strain evidence="2">RHA1</strain>
    </source>
</reference>
<gene>
    <name evidence="1" type="ordered locus">RHA1_ro10002</name>
</gene>
<proteinExistence type="predicted"/>